<organism evidence="2">
    <name type="scientific">uncultured Acidimicrobiales bacterium</name>
    <dbReference type="NCBI Taxonomy" id="310071"/>
    <lineage>
        <taxon>Bacteria</taxon>
        <taxon>Bacillati</taxon>
        <taxon>Actinomycetota</taxon>
        <taxon>Acidimicrobiia</taxon>
        <taxon>Acidimicrobiales</taxon>
        <taxon>environmental samples</taxon>
    </lineage>
</organism>
<feature type="region of interest" description="Disordered" evidence="1">
    <location>
        <begin position="1"/>
        <end position="252"/>
    </location>
</feature>
<evidence type="ECO:0000313" key="2">
    <source>
        <dbReference type="EMBL" id="CAA9254189.1"/>
    </source>
</evidence>
<proteinExistence type="predicted"/>
<feature type="compositionally biased region" description="Basic and acidic residues" evidence="1">
    <location>
        <begin position="63"/>
        <end position="74"/>
    </location>
</feature>
<feature type="compositionally biased region" description="Low complexity" evidence="1">
    <location>
        <begin position="215"/>
        <end position="230"/>
    </location>
</feature>
<dbReference type="EC" id="1.1.1.100" evidence="2"/>
<name>A0A6J4IJ20_9ACTN</name>
<feature type="compositionally biased region" description="Basic and acidic residues" evidence="1">
    <location>
        <begin position="175"/>
        <end position="190"/>
    </location>
</feature>
<feature type="compositionally biased region" description="Basic residues" evidence="1">
    <location>
        <begin position="104"/>
        <end position="114"/>
    </location>
</feature>
<feature type="compositionally biased region" description="Basic residues" evidence="1">
    <location>
        <begin position="144"/>
        <end position="171"/>
    </location>
</feature>
<dbReference type="EMBL" id="CADCSY010000110">
    <property type="protein sequence ID" value="CAA9254189.1"/>
    <property type="molecule type" value="Genomic_DNA"/>
</dbReference>
<feature type="compositionally biased region" description="Basic and acidic residues" evidence="1">
    <location>
        <begin position="34"/>
        <end position="50"/>
    </location>
</feature>
<feature type="compositionally biased region" description="Low complexity" evidence="1">
    <location>
        <begin position="115"/>
        <end position="131"/>
    </location>
</feature>
<dbReference type="AlphaFoldDB" id="A0A6J4IJ20"/>
<feature type="non-terminal residue" evidence="2">
    <location>
        <position position="1"/>
    </location>
</feature>
<keyword evidence="2" id="KW-0560">Oxidoreductase</keyword>
<reference evidence="2" key="1">
    <citation type="submission" date="2020-02" db="EMBL/GenBank/DDBJ databases">
        <authorList>
            <person name="Meier V. D."/>
        </authorList>
    </citation>
    <scope>NUCLEOTIDE SEQUENCE</scope>
    <source>
        <strain evidence="2">AVDCRST_MAG20</strain>
    </source>
</reference>
<dbReference type="GO" id="GO:0004316">
    <property type="term" value="F:3-oxoacyl-[acyl-carrier-protein] reductase (NADPH) activity"/>
    <property type="evidence" value="ECO:0007669"/>
    <property type="project" value="UniProtKB-EC"/>
</dbReference>
<feature type="non-terminal residue" evidence="2">
    <location>
        <position position="252"/>
    </location>
</feature>
<accession>A0A6J4IJ20</accession>
<sequence>ARPRPGRERAGRRRVAGGQGGAPASRPAPRRGPGPRDEGAGLHGSGDRGALRPGRCRGRRRPAHPDRAGGSERGGRRRRSRRRAGGEPRCTRSTGSGARDRRPGLARRLRRARAPAHAAGPSRPAADARPGSGEGGRRDQRHAAPARRAGHRLRHRSWRPARLRPARRRGGGRSGGERQRDRAELRREPRLLPARSTRRPPHAGMGGGGEPVGSAGRPLGVGRARPVPVRARQRLPPRPGHPLRRGVGGQRL</sequence>
<evidence type="ECO:0000256" key="1">
    <source>
        <dbReference type="SAM" id="MobiDB-lite"/>
    </source>
</evidence>
<protein>
    <submittedName>
        <fullName evidence="2">3-oxoacyl-[acyl-carrier protein] reductase</fullName>
        <ecNumber evidence="2">1.1.1.100</ecNumber>
    </submittedName>
</protein>
<gene>
    <name evidence="2" type="ORF">AVDCRST_MAG20-2501</name>
</gene>